<accession>A0A1B1BD06</accession>
<gene>
    <name evidence="2" type="ORF">AVL59_23170</name>
</gene>
<dbReference type="InterPro" id="IPR001646">
    <property type="entry name" value="5peptide_repeat"/>
</dbReference>
<dbReference type="RefSeq" id="WP_067317647.1">
    <property type="nucleotide sequence ID" value="NZ_JAGGLP010000061.1"/>
</dbReference>
<dbReference type="KEGG" id="sgs:AVL59_23170"/>
<evidence type="ECO:0000313" key="3">
    <source>
        <dbReference type="Proteomes" id="UP000092659"/>
    </source>
</evidence>
<feature type="region of interest" description="Disordered" evidence="1">
    <location>
        <begin position="386"/>
        <end position="409"/>
    </location>
</feature>
<proteinExistence type="predicted"/>
<dbReference type="Pfam" id="PF13576">
    <property type="entry name" value="Pentapeptide_3"/>
    <property type="match status" value="3"/>
</dbReference>
<evidence type="ECO:0000313" key="2">
    <source>
        <dbReference type="EMBL" id="ANP56716.1"/>
    </source>
</evidence>
<dbReference type="Gene3D" id="2.160.20.80">
    <property type="entry name" value="E3 ubiquitin-protein ligase SopA"/>
    <property type="match status" value="1"/>
</dbReference>
<dbReference type="Proteomes" id="UP000092659">
    <property type="component" value="Chromosome"/>
</dbReference>
<dbReference type="AlphaFoldDB" id="A0A1B1BD06"/>
<name>A0A1B1BD06_9ACTN</name>
<evidence type="ECO:0000256" key="1">
    <source>
        <dbReference type="SAM" id="MobiDB-lite"/>
    </source>
</evidence>
<reference evidence="2 3" key="1">
    <citation type="submission" date="2016-06" db="EMBL/GenBank/DDBJ databases">
        <title>Complete genome sequence of Streptomyces griseochromogenes ATCC 14511, the Blasticidin S producer.</title>
        <authorList>
            <person name="Wu L."/>
        </authorList>
    </citation>
    <scope>NUCLEOTIDE SEQUENCE [LARGE SCALE GENOMIC DNA]</scope>
    <source>
        <strain evidence="2 3">ATCC 14511</strain>
    </source>
</reference>
<organism evidence="2 3">
    <name type="scientific">Streptomyces griseochromogenes</name>
    <dbReference type="NCBI Taxonomy" id="68214"/>
    <lineage>
        <taxon>Bacteria</taxon>
        <taxon>Bacillati</taxon>
        <taxon>Actinomycetota</taxon>
        <taxon>Actinomycetes</taxon>
        <taxon>Kitasatosporales</taxon>
        <taxon>Streptomycetaceae</taxon>
        <taxon>Streptomyces</taxon>
    </lineage>
</organism>
<protein>
    <recommendedName>
        <fullName evidence="4">Metal transporter</fullName>
    </recommendedName>
</protein>
<dbReference type="EMBL" id="CP016279">
    <property type="protein sequence ID" value="ANP56716.1"/>
    <property type="molecule type" value="Genomic_DNA"/>
</dbReference>
<sequence length="589" mass="63862">MAHLSRRKLRRYLAGLAPGADVDHSGTPFTEALLGSLLHALRDPDTHTARIGRARFMDATFTGAWAGFGKSGFAGATFIGPALFDGATFGLARFDGATFASEAGFSGATFTGDACFGGAKFTGYAAFGEAKFNFNASFNQATFTRDAWFAGATFSSGGAWFNSSASFDGTMFNSSASFDGTTFTGDARFDGTTFTGDADFGRATFARDAWFGRASFAVPSHLEPLVCSGTVTLSGAVFEAPVTLEVAAQEVHCVRTRWESTATMRLRYATVDLSDAVLSAPMAVTAHSTAFATNLGGTLDEKMLILIAPDVRLTSLQGVDAAHMVLADIDLTTCLFSRAFHLDRLRLEGRCAFTRTPTGLHWRKIWPYWWSRRRTLAEEHHWRAHRAGAGNPDPPRGWQARSGLPGSVRPPKPEYLAATYRQLRKAFEDSKNEPGAADFYYGEMEMRRHDLAGTTVIERVLVRAYWLLSGYGLRASRALLWLGLAMSGTVLALMLWGLPTTVPLPSATGTATGSTISLKTDKPDLSITGDRWTLQRADRAVRVSVNAVVFRTSGQNLTRAGSYVEMVSKIIEPILLALAVLAVRERVKR</sequence>
<dbReference type="STRING" id="68214.AVL59_23170"/>
<evidence type="ECO:0008006" key="4">
    <source>
        <dbReference type="Google" id="ProtNLM"/>
    </source>
</evidence>